<feature type="domain" description="CN hydrolase" evidence="2">
    <location>
        <begin position="7"/>
        <end position="263"/>
    </location>
</feature>
<dbReference type="PANTHER" id="PTHR43674:SF16">
    <property type="entry name" value="CARBON-NITROGEN FAMILY, PUTATIVE (AFU_ORTHOLOGUE AFUA_5G02350)-RELATED"/>
    <property type="match status" value="1"/>
</dbReference>
<dbReference type="GO" id="GO:0016811">
    <property type="term" value="F:hydrolase activity, acting on carbon-nitrogen (but not peptide) bonds, in linear amides"/>
    <property type="evidence" value="ECO:0007669"/>
    <property type="project" value="TreeGrafter"/>
</dbReference>
<dbReference type="Proteomes" id="UP000257080">
    <property type="component" value="Unassembled WGS sequence"/>
</dbReference>
<dbReference type="Gene3D" id="3.60.110.10">
    <property type="entry name" value="Carbon-nitrogen hydrolase"/>
    <property type="match status" value="1"/>
</dbReference>
<evidence type="ECO:0000313" key="4">
    <source>
        <dbReference type="Proteomes" id="UP000257080"/>
    </source>
</evidence>
<dbReference type="InterPro" id="IPR036526">
    <property type="entry name" value="C-N_Hydrolase_sf"/>
</dbReference>
<name>A0A3E0WAM6_9MICO</name>
<evidence type="ECO:0000313" key="3">
    <source>
        <dbReference type="EMBL" id="RFA27411.1"/>
    </source>
</evidence>
<evidence type="ECO:0000259" key="2">
    <source>
        <dbReference type="PROSITE" id="PS50263"/>
    </source>
</evidence>
<dbReference type="CDD" id="cd07197">
    <property type="entry name" value="nitrilase"/>
    <property type="match status" value="1"/>
</dbReference>
<dbReference type="EMBL" id="NBXE01000019">
    <property type="protein sequence ID" value="RFA27411.1"/>
    <property type="molecule type" value="Genomic_DNA"/>
</dbReference>
<dbReference type="Pfam" id="PF00795">
    <property type="entry name" value="CN_hydrolase"/>
    <property type="match status" value="1"/>
</dbReference>
<dbReference type="PROSITE" id="PS50263">
    <property type="entry name" value="CN_HYDROLASE"/>
    <property type="match status" value="1"/>
</dbReference>
<dbReference type="InterPro" id="IPR050345">
    <property type="entry name" value="Aliph_Amidase/BUP"/>
</dbReference>
<organism evidence="3 4">
    <name type="scientific">Subtercola boreus</name>
    <dbReference type="NCBI Taxonomy" id="120213"/>
    <lineage>
        <taxon>Bacteria</taxon>
        <taxon>Bacillati</taxon>
        <taxon>Actinomycetota</taxon>
        <taxon>Actinomycetes</taxon>
        <taxon>Micrococcales</taxon>
        <taxon>Microbacteriaceae</taxon>
        <taxon>Subtercola</taxon>
    </lineage>
</organism>
<sequence length="321" mass="33825">MTNAQPVRVAAVAENFGRDLDESYRTIARLLAAAREEGVALVALPEAALGGYLSSLGGGRDVAETLKSRPNSLPPALRLDGPEIARVIAMAGDVIVVFGFCEAEGELRYNTAVALDGTGILGVHRKVHQPLGENLSYAPGESFEAFDTPIGRMGMLICYDKAFPEAARSLALDGAEIVVCISAWPASQTASSDDLSEDRWTKRFNLFDQARALENQVVWVASNQSGTFGSLRFVCNAKVVGPGGDVLATTGTASGMAVATVDVAELLGTARRSMFHLRDRRPAAYLTAEPAVAPAAPDPDRAAIQAPQAVAHVAEPEVTHA</sequence>
<dbReference type="SUPFAM" id="SSF56317">
    <property type="entry name" value="Carbon-nitrogen hydrolase"/>
    <property type="match status" value="1"/>
</dbReference>
<dbReference type="OrthoDB" id="9811121at2"/>
<accession>A0A3E0WAM6</accession>
<dbReference type="InterPro" id="IPR003010">
    <property type="entry name" value="C-N_Hydrolase"/>
</dbReference>
<evidence type="ECO:0000256" key="1">
    <source>
        <dbReference type="ARBA" id="ARBA00022801"/>
    </source>
</evidence>
<comment type="caution">
    <text evidence="3">The sequence shown here is derived from an EMBL/GenBank/DDBJ whole genome shotgun (WGS) entry which is preliminary data.</text>
</comment>
<reference evidence="3 4" key="1">
    <citation type="submission" date="2017-04" db="EMBL/GenBank/DDBJ databases">
        <title>Comparative genome analysis of Subtercola boreus.</title>
        <authorList>
            <person name="Cho Y.-J."/>
            <person name="Cho A."/>
            <person name="Kim O.-S."/>
            <person name="Lee J.-I."/>
        </authorList>
    </citation>
    <scope>NUCLEOTIDE SEQUENCE [LARGE SCALE GENOMIC DNA]</scope>
    <source>
        <strain evidence="3 4">P28004</strain>
    </source>
</reference>
<dbReference type="PANTHER" id="PTHR43674">
    <property type="entry name" value="NITRILASE C965.09-RELATED"/>
    <property type="match status" value="1"/>
</dbReference>
<protein>
    <submittedName>
        <fullName evidence="3">Carbon-nitrogen hydrolase family protein</fullName>
    </submittedName>
</protein>
<dbReference type="RefSeq" id="WP_116418175.1">
    <property type="nucleotide sequence ID" value="NZ_NBXC01000014.1"/>
</dbReference>
<proteinExistence type="predicted"/>
<dbReference type="AlphaFoldDB" id="A0A3E0WAM6"/>
<gene>
    <name evidence="3" type="ORF">B7R25_06595</name>
</gene>
<keyword evidence="1 3" id="KW-0378">Hydrolase</keyword>